<evidence type="ECO:0000259" key="5">
    <source>
        <dbReference type="SMART" id="SM00732"/>
    </source>
</evidence>
<gene>
    <name evidence="6" type="ORF">Q757_02825</name>
</gene>
<dbReference type="SUPFAM" id="SSF53098">
    <property type="entry name" value="Ribonuclease H-like"/>
    <property type="match status" value="1"/>
</dbReference>
<evidence type="ECO:0000256" key="2">
    <source>
        <dbReference type="ARBA" id="ARBA00022517"/>
    </source>
</evidence>
<dbReference type="SMART" id="SM00732">
    <property type="entry name" value="YqgFc"/>
    <property type="match status" value="1"/>
</dbReference>
<sequence>MRLLGLDVGSKTVGVAQSDPLGWTARSVEIIRIDENKGEFGLDRLGEIISEKKITGVVVGLPKNMNNTEGPRVDASRNYGKMVEDHFGLPVDYEMSGYKR</sequence>
<evidence type="ECO:0000256" key="4">
    <source>
        <dbReference type="ARBA" id="ARBA00022801"/>
    </source>
</evidence>
<reference evidence="6 7" key="1">
    <citation type="journal article" date="2014" name="Antonie Van Leeuwenhoek">
        <title>Oenococcus alcoholitolerans sp. nov., a lactic acid bacteria isolated from cachaca and ethanol fermentation processes.</title>
        <authorList>
            <person name="Badotti F."/>
            <person name="Moreira A.P."/>
            <person name="Tonon L.A."/>
            <person name="de Lucena B.T."/>
            <person name="Gomes Fde C."/>
            <person name="Kruger R."/>
            <person name="Thompson C.C."/>
            <person name="de Morais M.A.Jr."/>
            <person name="Rosa C.A."/>
            <person name="Thompson F.L."/>
        </authorList>
    </citation>
    <scope>NUCLEOTIDE SEQUENCE [LARGE SCALE GENOMIC DNA]</scope>
    <source>
        <strain evidence="6 7">UFRJ-M7.2.18</strain>
    </source>
</reference>
<feature type="domain" description="YqgF/RNase H-like" evidence="5">
    <location>
        <begin position="1"/>
        <end position="95"/>
    </location>
</feature>
<keyword evidence="3" id="KW-0540">Nuclease</keyword>
<dbReference type="EMBL" id="AXCV01000086">
    <property type="protein sequence ID" value="KGO32135.1"/>
    <property type="molecule type" value="Genomic_DNA"/>
</dbReference>
<accession>A0ABR4XRV1</accession>
<dbReference type="InterPro" id="IPR005227">
    <property type="entry name" value="YqgF"/>
</dbReference>
<dbReference type="InterPro" id="IPR037027">
    <property type="entry name" value="YqgF/RNaseH-like_dom_sf"/>
</dbReference>
<evidence type="ECO:0000313" key="6">
    <source>
        <dbReference type="EMBL" id="KGO32135.1"/>
    </source>
</evidence>
<evidence type="ECO:0000256" key="1">
    <source>
        <dbReference type="ARBA" id="ARBA00022490"/>
    </source>
</evidence>
<dbReference type="InterPro" id="IPR012337">
    <property type="entry name" value="RNaseH-like_sf"/>
</dbReference>
<keyword evidence="1" id="KW-0963">Cytoplasm</keyword>
<evidence type="ECO:0000313" key="7">
    <source>
        <dbReference type="Proteomes" id="UP000030023"/>
    </source>
</evidence>
<name>A0ABR4XRV1_9LACO</name>
<dbReference type="CDD" id="cd16964">
    <property type="entry name" value="YqgF"/>
    <property type="match status" value="1"/>
</dbReference>
<dbReference type="PANTHER" id="PTHR33317:SF4">
    <property type="entry name" value="POLYNUCLEOTIDYL TRANSFERASE, RIBONUCLEASE H-LIKE SUPERFAMILY PROTEIN"/>
    <property type="match status" value="1"/>
</dbReference>
<protein>
    <submittedName>
        <fullName evidence="6">Holliday junction resolvase</fullName>
    </submittedName>
</protein>
<dbReference type="Gene3D" id="3.30.420.140">
    <property type="entry name" value="YqgF/RNase H-like domain"/>
    <property type="match status" value="1"/>
</dbReference>
<keyword evidence="7" id="KW-1185">Reference proteome</keyword>
<evidence type="ECO:0000256" key="3">
    <source>
        <dbReference type="ARBA" id="ARBA00022722"/>
    </source>
</evidence>
<dbReference type="InterPro" id="IPR006641">
    <property type="entry name" value="YqgF/RNaseH-like_dom"/>
</dbReference>
<dbReference type="NCBIfam" id="TIGR00250">
    <property type="entry name" value="RNAse_H_YqgF"/>
    <property type="match status" value="1"/>
</dbReference>
<keyword evidence="2" id="KW-0690">Ribosome biogenesis</keyword>
<dbReference type="PANTHER" id="PTHR33317">
    <property type="entry name" value="POLYNUCLEOTIDYL TRANSFERASE, RIBONUCLEASE H-LIKE SUPERFAMILY PROTEIN"/>
    <property type="match status" value="1"/>
</dbReference>
<organism evidence="6 7">
    <name type="scientific">Oenococcus alcoholitolerans</name>
    <dbReference type="NCBI Taxonomy" id="931074"/>
    <lineage>
        <taxon>Bacteria</taxon>
        <taxon>Bacillati</taxon>
        <taxon>Bacillota</taxon>
        <taxon>Bacilli</taxon>
        <taxon>Lactobacillales</taxon>
        <taxon>Lactobacillaceae</taxon>
        <taxon>Oenococcus</taxon>
    </lineage>
</organism>
<dbReference type="Proteomes" id="UP000030023">
    <property type="component" value="Unassembled WGS sequence"/>
</dbReference>
<comment type="caution">
    <text evidence="6">The sequence shown here is derived from an EMBL/GenBank/DDBJ whole genome shotgun (WGS) entry which is preliminary data.</text>
</comment>
<proteinExistence type="predicted"/>
<keyword evidence="4" id="KW-0378">Hydrolase</keyword>
<dbReference type="Pfam" id="PF03652">
    <property type="entry name" value="RuvX"/>
    <property type="match status" value="1"/>
</dbReference>